<sequence length="95" mass="10324">MVGTQGDCGAKPQPKSAVVASLFPKKLFDQPTEIRADGSERTLCVCVPQLPPAVVSPEKVVVGVQHQHQQDLLKVESLLICFRLNSLKAYRTGKP</sequence>
<dbReference type="Proteomes" id="UP000835052">
    <property type="component" value="Unassembled WGS sequence"/>
</dbReference>
<evidence type="ECO:0000313" key="1">
    <source>
        <dbReference type="EMBL" id="CAD6191502.1"/>
    </source>
</evidence>
<organism evidence="1 2">
    <name type="scientific">Caenorhabditis auriculariae</name>
    <dbReference type="NCBI Taxonomy" id="2777116"/>
    <lineage>
        <taxon>Eukaryota</taxon>
        <taxon>Metazoa</taxon>
        <taxon>Ecdysozoa</taxon>
        <taxon>Nematoda</taxon>
        <taxon>Chromadorea</taxon>
        <taxon>Rhabditida</taxon>
        <taxon>Rhabditina</taxon>
        <taxon>Rhabditomorpha</taxon>
        <taxon>Rhabditoidea</taxon>
        <taxon>Rhabditidae</taxon>
        <taxon>Peloderinae</taxon>
        <taxon>Caenorhabditis</taxon>
    </lineage>
</organism>
<proteinExistence type="predicted"/>
<reference evidence="1" key="1">
    <citation type="submission" date="2020-10" db="EMBL/GenBank/DDBJ databases">
        <authorList>
            <person name="Kikuchi T."/>
        </authorList>
    </citation>
    <scope>NUCLEOTIDE SEQUENCE</scope>
    <source>
        <strain evidence="1">NKZ352</strain>
    </source>
</reference>
<accession>A0A8S1H8Q2</accession>
<name>A0A8S1H8Q2_9PELO</name>
<protein>
    <submittedName>
        <fullName evidence="1">Uncharacterized protein</fullName>
    </submittedName>
</protein>
<gene>
    <name evidence="1" type="ORF">CAUJ_LOCUS7421</name>
</gene>
<keyword evidence="2" id="KW-1185">Reference proteome</keyword>
<comment type="caution">
    <text evidence="1">The sequence shown here is derived from an EMBL/GenBank/DDBJ whole genome shotgun (WGS) entry which is preliminary data.</text>
</comment>
<dbReference type="AlphaFoldDB" id="A0A8S1H8Q2"/>
<evidence type="ECO:0000313" key="2">
    <source>
        <dbReference type="Proteomes" id="UP000835052"/>
    </source>
</evidence>
<dbReference type="EMBL" id="CAJGYM010000021">
    <property type="protein sequence ID" value="CAD6191502.1"/>
    <property type="molecule type" value="Genomic_DNA"/>
</dbReference>